<dbReference type="Gene3D" id="1.10.540.10">
    <property type="entry name" value="Acyl-CoA dehydrogenase/oxidase, N-terminal domain"/>
    <property type="match status" value="1"/>
</dbReference>
<keyword evidence="4 5" id="KW-0274">FAD</keyword>
<dbReference type="InterPro" id="IPR046373">
    <property type="entry name" value="Acyl-CoA_Oxase/DH_mid-dom_sf"/>
</dbReference>
<sequence length="385" mass="42941">MITPSTIAVFEQVMKQYAAELRQIGLTIDQEPDRITEFLHTSALQAINHMMIPPEYGGQPIVTIGNERYYGLTSLERVITIEQLAAGDAGVFLGGPGPSMSSIVMMDLGDEEQKERFYSQFMKGPAWAVFALSEPEKGSDATEISTRITRHPDHTMELTGHKFYIGNGHRASIGLAFAQTNRTPLGIQAAIIDPSRPGFTATPLDTMGLRGLRLSHLQFQSYPLEEQDILGRHLSPTKRGLWGALRTFHRMRPSVAALALGVAQAAYDYVTEHRTVFTEREKTGLERLEIRLHSLRNMIRHAAAEIDHDANKGYLASLSKIRAASLAEEATDWALDMMGPGSMLEHPLLNKWYRDARAFEFMEGTTSIQKINVFQAYANGKMQHV</sequence>
<evidence type="ECO:0000256" key="2">
    <source>
        <dbReference type="ARBA" id="ARBA00009347"/>
    </source>
</evidence>
<dbReference type="Pfam" id="PF02771">
    <property type="entry name" value="Acyl-CoA_dh_N"/>
    <property type="match status" value="1"/>
</dbReference>
<dbReference type="Gene3D" id="2.40.110.10">
    <property type="entry name" value="Butyryl-CoA Dehydrogenase, subunit A, domain 2"/>
    <property type="match status" value="1"/>
</dbReference>
<evidence type="ECO:0000256" key="1">
    <source>
        <dbReference type="ARBA" id="ARBA00001974"/>
    </source>
</evidence>
<evidence type="ECO:0000259" key="6">
    <source>
        <dbReference type="Pfam" id="PF00441"/>
    </source>
</evidence>
<evidence type="ECO:0000313" key="9">
    <source>
        <dbReference type="EMBL" id="PZT56672.1"/>
    </source>
</evidence>
<feature type="domain" description="Acyl-CoA dehydrogenase/oxidase N-terminal" evidence="8">
    <location>
        <begin position="15"/>
        <end position="124"/>
    </location>
</feature>
<dbReference type="InterPro" id="IPR009100">
    <property type="entry name" value="AcylCoA_DH/oxidase_NM_dom_sf"/>
</dbReference>
<evidence type="ECO:0000256" key="4">
    <source>
        <dbReference type="ARBA" id="ARBA00022827"/>
    </source>
</evidence>
<dbReference type="RefSeq" id="WP_111269232.1">
    <property type="nucleotide sequence ID" value="NZ_QKWW01000016.1"/>
</dbReference>
<evidence type="ECO:0000256" key="5">
    <source>
        <dbReference type="RuleBase" id="RU362125"/>
    </source>
</evidence>
<evidence type="ECO:0000256" key="3">
    <source>
        <dbReference type="ARBA" id="ARBA00022630"/>
    </source>
</evidence>
<proteinExistence type="inferred from homology"/>
<dbReference type="Proteomes" id="UP000249204">
    <property type="component" value="Unassembled WGS sequence"/>
</dbReference>
<reference evidence="9 10" key="1">
    <citation type="submission" date="2018-06" db="EMBL/GenBank/DDBJ databases">
        <title>Isolation of heavy metals resistant Paenibacillus silvae NC2 from Gold-Copper mine in ZiJin, China.</title>
        <authorList>
            <person name="Xu J."/>
            <person name="Mazhar H.S."/>
            <person name="Rensing C."/>
        </authorList>
    </citation>
    <scope>NUCLEOTIDE SEQUENCE [LARGE SCALE GENOMIC DNA]</scope>
    <source>
        <strain evidence="9 10">NC2</strain>
    </source>
</reference>
<dbReference type="SUPFAM" id="SSF47203">
    <property type="entry name" value="Acyl-CoA dehydrogenase C-terminal domain-like"/>
    <property type="match status" value="1"/>
</dbReference>
<dbReference type="AlphaFoldDB" id="A0A2W6NLB0"/>
<evidence type="ECO:0000259" key="7">
    <source>
        <dbReference type="Pfam" id="PF02770"/>
    </source>
</evidence>
<dbReference type="InterPro" id="IPR013786">
    <property type="entry name" value="AcylCoA_DH/ox_N"/>
</dbReference>
<keyword evidence="5" id="KW-0560">Oxidoreductase</keyword>
<dbReference type="CDD" id="cd00567">
    <property type="entry name" value="ACAD"/>
    <property type="match status" value="1"/>
</dbReference>
<dbReference type="Pfam" id="PF00441">
    <property type="entry name" value="Acyl-CoA_dh_1"/>
    <property type="match status" value="1"/>
</dbReference>
<dbReference type="InterPro" id="IPR036250">
    <property type="entry name" value="AcylCo_DH-like_C"/>
</dbReference>
<comment type="cofactor">
    <cofactor evidence="1 5">
        <name>FAD</name>
        <dbReference type="ChEBI" id="CHEBI:57692"/>
    </cofactor>
</comment>
<comment type="similarity">
    <text evidence="2 5">Belongs to the acyl-CoA dehydrogenase family.</text>
</comment>
<name>A0A2W6NLB0_9BACL</name>
<dbReference type="SUPFAM" id="SSF56645">
    <property type="entry name" value="Acyl-CoA dehydrogenase NM domain-like"/>
    <property type="match status" value="1"/>
</dbReference>
<dbReference type="GO" id="GO:0003995">
    <property type="term" value="F:acyl-CoA dehydrogenase activity"/>
    <property type="evidence" value="ECO:0007669"/>
    <property type="project" value="TreeGrafter"/>
</dbReference>
<organism evidence="9 10">
    <name type="scientific">Paenibacillus silvae</name>
    <dbReference type="NCBI Taxonomy" id="1325358"/>
    <lineage>
        <taxon>Bacteria</taxon>
        <taxon>Bacillati</taxon>
        <taxon>Bacillota</taxon>
        <taxon>Bacilli</taxon>
        <taxon>Bacillales</taxon>
        <taxon>Paenibacillaceae</taxon>
        <taxon>Paenibacillus</taxon>
    </lineage>
</organism>
<dbReference type="InterPro" id="IPR009075">
    <property type="entry name" value="AcylCo_DH/oxidase_C"/>
</dbReference>
<dbReference type="Pfam" id="PF02770">
    <property type="entry name" value="Acyl-CoA_dh_M"/>
    <property type="match status" value="1"/>
</dbReference>
<dbReference type="PANTHER" id="PTHR43884:SF12">
    <property type="entry name" value="ISOVALERYL-COA DEHYDROGENASE, MITOCHONDRIAL-RELATED"/>
    <property type="match status" value="1"/>
</dbReference>
<feature type="domain" description="Acyl-CoA oxidase/dehydrogenase middle" evidence="7">
    <location>
        <begin position="130"/>
        <end position="220"/>
    </location>
</feature>
<dbReference type="GO" id="GO:0050660">
    <property type="term" value="F:flavin adenine dinucleotide binding"/>
    <property type="evidence" value="ECO:0007669"/>
    <property type="project" value="InterPro"/>
</dbReference>
<gene>
    <name evidence="9" type="ORF">DN757_05320</name>
</gene>
<evidence type="ECO:0000259" key="8">
    <source>
        <dbReference type="Pfam" id="PF02771"/>
    </source>
</evidence>
<evidence type="ECO:0000313" key="10">
    <source>
        <dbReference type="Proteomes" id="UP000249204"/>
    </source>
</evidence>
<dbReference type="PANTHER" id="PTHR43884">
    <property type="entry name" value="ACYL-COA DEHYDROGENASE"/>
    <property type="match status" value="1"/>
</dbReference>
<comment type="caution">
    <text evidence="9">The sequence shown here is derived from an EMBL/GenBank/DDBJ whole genome shotgun (WGS) entry which is preliminary data.</text>
</comment>
<dbReference type="EMBL" id="QKWW01000016">
    <property type="protein sequence ID" value="PZT56672.1"/>
    <property type="molecule type" value="Genomic_DNA"/>
</dbReference>
<feature type="domain" description="Acyl-CoA dehydrogenase/oxidase C-terminal" evidence="6">
    <location>
        <begin position="239"/>
        <end position="374"/>
    </location>
</feature>
<dbReference type="Gene3D" id="1.20.140.10">
    <property type="entry name" value="Butyryl-CoA Dehydrogenase, subunit A, domain 3"/>
    <property type="match status" value="1"/>
</dbReference>
<dbReference type="InterPro" id="IPR006091">
    <property type="entry name" value="Acyl-CoA_Oxase/DH_mid-dom"/>
</dbReference>
<dbReference type="InterPro" id="IPR037069">
    <property type="entry name" value="AcylCoA_DH/ox_N_sf"/>
</dbReference>
<protein>
    <submittedName>
        <fullName evidence="9">Acyl-CoA dehydrogenase</fullName>
    </submittedName>
</protein>
<accession>A0A2W6NLB0</accession>
<keyword evidence="3 5" id="KW-0285">Flavoprotein</keyword>